<dbReference type="EMBL" id="JAPDVK010000001">
    <property type="protein sequence ID" value="MCW4126855.1"/>
    <property type="molecule type" value="Genomic_DNA"/>
</dbReference>
<organism evidence="1 2">
    <name type="scientific">Segatella copri</name>
    <dbReference type="NCBI Taxonomy" id="165179"/>
    <lineage>
        <taxon>Bacteria</taxon>
        <taxon>Pseudomonadati</taxon>
        <taxon>Bacteroidota</taxon>
        <taxon>Bacteroidia</taxon>
        <taxon>Bacteroidales</taxon>
        <taxon>Prevotellaceae</taxon>
        <taxon>Segatella</taxon>
    </lineage>
</organism>
<dbReference type="Proteomes" id="UP001209344">
    <property type="component" value="Unassembled WGS sequence"/>
</dbReference>
<dbReference type="Pfam" id="PF13151">
    <property type="entry name" value="DUF3990"/>
    <property type="match status" value="1"/>
</dbReference>
<dbReference type="InterPro" id="IPR025051">
    <property type="entry name" value="DUF3990"/>
</dbReference>
<reference evidence="1" key="1">
    <citation type="submission" date="2022-11" db="EMBL/GenBank/DDBJ databases">
        <title>Genomic repertoires linked with pathogenic potency of arthritogenic Prevotella copri isolated from the gut of rheumatoid arthritis patients.</title>
        <authorList>
            <person name="Nii T."/>
            <person name="Maeda Y."/>
            <person name="Motooka D."/>
            <person name="Naito M."/>
            <person name="Matsumoto Y."/>
            <person name="Ogawa T."/>
            <person name="Oguro-Igashira E."/>
            <person name="Kishikawa T."/>
            <person name="Yamashita M."/>
            <person name="Koizumi S."/>
            <person name="Kurakawa T."/>
            <person name="Okumura R."/>
            <person name="Kayama H."/>
            <person name="Murakami M."/>
            <person name="Sakaguchi T."/>
            <person name="Das B."/>
            <person name="Nakamura S."/>
            <person name="Okada Y."/>
            <person name="Kumanogoh A."/>
            <person name="Takeda K."/>
        </authorList>
    </citation>
    <scope>NUCLEOTIDE SEQUENCE</scope>
    <source>
        <strain evidence="1">F3-75</strain>
    </source>
</reference>
<comment type="caution">
    <text evidence="1">The sequence shown here is derived from an EMBL/GenBank/DDBJ whole genome shotgun (WGS) entry which is preliminary data.</text>
</comment>
<accession>A0AAP3B9N5</accession>
<proteinExistence type="predicted"/>
<evidence type="ECO:0000313" key="2">
    <source>
        <dbReference type="Proteomes" id="UP001209344"/>
    </source>
</evidence>
<dbReference type="AlphaFoldDB" id="A0AAP3B9N5"/>
<dbReference type="RefSeq" id="WP_264965724.1">
    <property type="nucleotide sequence ID" value="NZ_JAPDVK010000001.1"/>
</dbReference>
<name>A0AAP3B9N5_9BACT</name>
<gene>
    <name evidence="1" type="ORF">ONT16_00975</name>
</gene>
<evidence type="ECO:0000313" key="1">
    <source>
        <dbReference type="EMBL" id="MCW4126855.1"/>
    </source>
</evidence>
<sequence>MRLYHGTNIEFTKIDFNQCRPNKDFGRGFYLTDIKQQALDMAIRRTKFSECGSPIVQEYEFDESLLTSKELKVKIFEGVSNEWAQFILSNRKAKGKKVHNYDIVIGPVADDSVVYQINIYMLQIITIEELVKRLEYKKLNSQYFFGTEKAISKLKRIWH</sequence>
<protein>
    <submittedName>
        <fullName evidence="1">DUF3990 domain-containing protein</fullName>
    </submittedName>
</protein>